<dbReference type="Proteomes" id="UP000004994">
    <property type="component" value="Chromosome 3"/>
</dbReference>
<dbReference type="GO" id="GO:0005634">
    <property type="term" value="C:nucleus"/>
    <property type="evidence" value="ECO:0007669"/>
    <property type="project" value="UniProtKB-SubCell"/>
</dbReference>
<accession>A0A3Q7G5M6</accession>
<dbReference type="InterPro" id="IPR003340">
    <property type="entry name" value="B3_DNA-bd"/>
</dbReference>
<evidence type="ECO:0000313" key="7">
    <source>
        <dbReference type="EnsemblPlants" id="Solyc03g042526.1.1"/>
    </source>
</evidence>
<dbReference type="SUPFAM" id="SSF101936">
    <property type="entry name" value="DNA-binding pseudobarrel domain"/>
    <property type="match status" value="2"/>
</dbReference>
<evidence type="ECO:0000256" key="3">
    <source>
        <dbReference type="ARBA" id="ARBA00023125"/>
    </source>
</evidence>
<dbReference type="InterPro" id="IPR050655">
    <property type="entry name" value="Plant_B3_domain"/>
</dbReference>
<keyword evidence="5" id="KW-0539">Nucleus</keyword>
<feature type="domain" description="TF-B3" evidence="6">
    <location>
        <begin position="1"/>
        <end position="97"/>
    </location>
</feature>
<dbReference type="PANTHER" id="PTHR31920:SF74">
    <property type="entry name" value="TF-B3 DOMAIN-CONTAINING PROTEIN"/>
    <property type="match status" value="1"/>
</dbReference>
<evidence type="ECO:0000259" key="6">
    <source>
        <dbReference type="PROSITE" id="PS50863"/>
    </source>
</evidence>
<keyword evidence="3" id="KW-0238">DNA-binding</keyword>
<dbReference type="EnsemblPlants" id="Solyc03g042526.1.1">
    <property type="protein sequence ID" value="Solyc03g042526.1.1"/>
    <property type="gene ID" value="Solyc03g042526.1"/>
</dbReference>
<dbReference type="CDD" id="cd10017">
    <property type="entry name" value="B3_DNA"/>
    <property type="match status" value="1"/>
</dbReference>
<dbReference type="Gramene" id="Solyc03g042526.1.1">
    <property type="protein sequence ID" value="Solyc03g042526.1.1"/>
    <property type="gene ID" value="Solyc03g042526.1"/>
</dbReference>
<evidence type="ECO:0000256" key="2">
    <source>
        <dbReference type="ARBA" id="ARBA00023015"/>
    </source>
</evidence>
<dbReference type="Pfam" id="PF02362">
    <property type="entry name" value="B3"/>
    <property type="match status" value="1"/>
</dbReference>
<dbReference type="GO" id="GO:0003677">
    <property type="term" value="F:DNA binding"/>
    <property type="evidence" value="ECO:0007669"/>
    <property type="project" value="UniProtKB-KW"/>
</dbReference>
<comment type="subcellular location">
    <subcellularLocation>
        <location evidence="1">Nucleus</location>
    </subcellularLocation>
</comment>
<reference evidence="7" key="2">
    <citation type="submission" date="2019-01" db="UniProtKB">
        <authorList>
            <consortium name="EnsemblPlants"/>
        </authorList>
    </citation>
    <scope>IDENTIFICATION</scope>
    <source>
        <strain evidence="7">cv. Heinz 1706</strain>
    </source>
</reference>
<evidence type="ECO:0000313" key="8">
    <source>
        <dbReference type="Proteomes" id="UP000004994"/>
    </source>
</evidence>
<keyword evidence="2" id="KW-0805">Transcription regulation</keyword>
<dbReference type="PANTHER" id="PTHR31920">
    <property type="entry name" value="B3 DOMAIN-CONTAINING"/>
    <property type="match status" value="1"/>
</dbReference>
<sequence>MRLNEIFIEKVVYVRNMTLLESNSTPKASSLGEDFPTDTRTRSGKAWKVELENSQGQIWLTKGWSDFCDYYSISVKSVLMFTYNPRCHFAVAIYDQSKTEIEYPIDQDIESDEQEEDILVAQANANIIDEDILILQSNVIEDEEEHIPVNFPQTNANVIEQLCQDVADKEVGEANSISEKVGPNNYSSRYSLVDLTGNNPFFEMVIKKSHATCMVRFNSFTLCFLGYPVEIRPTNRHNKHEEYEYARSMVIIKEGWTAFRKDNKIANSETCRFKLIGGPIANVLPVQKIPTPLCLQKIRYNFFDCILAILVCLIKIDLLHKLSSYNCKYMYSTSAQVNILFCKRYGIYNKLITILQLCEPLYVMMEEKREKIYLITYRIKPELRDKKRGRSLSKHINFSLSPSRWMNTQEDEEGDHILLIIIQSRKRSIYTLLTHSIKWEIKNNLNYLKETLIMLWRVIEKYRQIILILSWRKKQGIGRIFTNLAHDYYITRFYKEENLHFICQKVRFKFCYLRSLRKFQLYLFQQFHLSSDLERLLCPLEISRSCSFQTQYSSMLWPYFHRRKIKEKKILIKKEKMKITIQQLHT</sequence>
<keyword evidence="8" id="KW-1185">Reference proteome</keyword>
<evidence type="ECO:0000256" key="5">
    <source>
        <dbReference type="ARBA" id="ARBA00023242"/>
    </source>
</evidence>
<dbReference type="AlphaFoldDB" id="A0A3Q7G5M6"/>
<organism evidence="7">
    <name type="scientific">Solanum lycopersicum</name>
    <name type="common">Tomato</name>
    <name type="synonym">Lycopersicon esculentum</name>
    <dbReference type="NCBI Taxonomy" id="4081"/>
    <lineage>
        <taxon>Eukaryota</taxon>
        <taxon>Viridiplantae</taxon>
        <taxon>Streptophyta</taxon>
        <taxon>Embryophyta</taxon>
        <taxon>Tracheophyta</taxon>
        <taxon>Spermatophyta</taxon>
        <taxon>Magnoliopsida</taxon>
        <taxon>eudicotyledons</taxon>
        <taxon>Gunneridae</taxon>
        <taxon>Pentapetalae</taxon>
        <taxon>asterids</taxon>
        <taxon>lamiids</taxon>
        <taxon>Solanales</taxon>
        <taxon>Solanaceae</taxon>
        <taxon>Solanoideae</taxon>
        <taxon>Solaneae</taxon>
        <taxon>Solanum</taxon>
        <taxon>Solanum subgen. Lycopersicon</taxon>
    </lineage>
</organism>
<proteinExistence type="predicted"/>
<dbReference type="InterPro" id="IPR015300">
    <property type="entry name" value="DNA-bd_pseudobarrel_sf"/>
</dbReference>
<dbReference type="PROSITE" id="PS50863">
    <property type="entry name" value="B3"/>
    <property type="match status" value="1"/>
</dbReference>
<keyword evidence="4" id="KW-0804">Transcription</keyword>
<name>A0A3Q7G5M6_SOLLC</name>
<evidence type="ECO:0000256" key="4">
    <source>
        <dbReference type="ARBA" id="ARBA00023163"/>
    </source>
</evidence>
<evidence type="ECO:0000256" key="1">
    <source>
        <dbReference type="ARBA" id="ARBA00004123"/>
    </source>
</evidence>
<dbReference type="Gene3D" id="2.40.330.10">
    <property type="entry name" value="DNA-binding pseudobarrel domain"/>
    <property type="match status" value="2"/>
</dbReference>
<reference evidence="7" key="1">
    <citation type="journal article" date="2012" name="Nature">
        <title>The tomato genome sequence provides insights into fleshy fruit evolution.</title>
        <authorList>
            <consortium name="Tomato Genome Consortium"/>
        </authorList>
    </citation>
    <scope>NUCLEOTIDE SEQUENCE [LARGE SCALE GENOMIC DNA]</scope>
    <source>
        <strain evidence="7">cv. Heinz 1706</strain>
    </source>
</reference>
<dbReference type="InParanoid" id="A0A3Q7G5M6"/>
<protein>
    <recommendedName>
        <fullName evidence="6">TF-B3 domain-containing protein</fullName>
    </recommendedName>
</protein>